<feature type="region of interest" description="Disordered" evidence="1">
    <location>
        <begin position="546"/>
        <end position="568"/>
    </location>
</feature>
<feature type="region of interest" description="Disordered" evidence="1">
    <location>
        <begin position="25"/>
        <end position="64"/>
    </location>
</feature>
<feature type="region of interest" description="Disordered" evidence="1">
    <location>
        <begin position="811"/>
        <end position="842"/>
    </location>
</feature>
<organism evidence="2 3">
    <name type="scientific">Caenorhabditis angaria</name>
    <dbReference type="NCBI Taxonomy" id="860376"/>
    <lineage>
        <taxon>Eukaryota</taxon>
        <taxon>Metazoa</taxon>
        <taxon>Ecdysozoa</taxon>
        <taxon>Nematoda</taxon>
        <taxon>Chromadorea</taxon>
        <taxon>Rhabditida</taxon>
        <taxon>Rhabditina</taxon>
        <taxon>Rhabditomorpha</taxon>
        <taxon>Rhabditoidea</taxon>
        <taxon>Rhabditidae</taxon>
        <taxon>Peloderinae</taxon>
        <taxon>Caenorhabditis</taxon>
    </lineage>
</organism>
<feature type="region of interest" description="Disordered" evidence="1">
    <location>
        <begin position="469"/>
        <end position="491"/>
    </location>
</feature>
<feature type="region of interest" description="Disordered" evidence="1">
    <location>
        <begin position="592"/>
        <end position="636"/>
    </location>
</feature>
<feature type="region of interest" description="Disordered" evidence="1">
    <location>
        <begin position="91"/>
        <end position="113"/>
    </location>
</feature>
<accession>A0A9P1IHF0</accession>
<feature type="compositionally biased region" description="Polar residues" evidence="1">
    <location>
        <begin position="473"/>
        <end position="491"/>
    </location>
</feature>
<feature type="compositionally biased region" description="Polar residues" evidence="1">
    <location>
        <begin position="597"/>
        <end position="609"/>
    </location>
</feature>
<feature type="compositionally biased region" description="Basic and acidic residues" evidence="1">
    <location>
        <begin position="817"/>
        <end position="842"/>
    </location>
</feature>
<reference evidence="2" key="1">
    <citation type="submission" date="2022-11" db="EMBL/GenBank/DDBJ databases">
        <authorList>
            <person name="Kikuchi T."/>
        </authorList>
    </citation>
    <scope>NUCLEOTIDE SEQUENCE</scope>
    <source>
        <strain evidence="2">PS1010</strain>
    </source>
</reference>
<feature type="compositionally biased region" description="Basic and acidic residues" evidence="1">
    <location>
        <begin position="397"/>
        <end position="408"/>
    </location>
</feature>
<comment type="caution">
    <text evidence="2">The sequence shown here is derived from an EMBL/GenBank/DDBJ whole genome shotgun (WGS) entry which is preliminary data.</text>
</comment>
<proteinExistence type="predicted"/>
<keyword evidence="3" id="KW-1185">Reference proteome</keyword>
<dbReference type="EMBL" id="CANHGI010000003">
    <property type="protein sequence ID" value="CAI5444171.1"/>
    <property type="molecule type" value="Genomic_DNA"/>
</dbReference>
<dbReference type="AlphaFoldDB" id="A0A9P1IHF0"/>
<name>A0A9P1IHF0_9PELO</name>
<evidence type="ECO:0000256" key="1">
    <source>
        <dbReference type="SAM" id="MobiDB-lite"/>
    </source>
</evidence>
<evidence type="ECO:0000313" key="2">
    <source>
        <dbReference type="EMBL" id="CAI5444171.1"/>
    </source>
</evidence>
<feature type="region of interest" description="Disordered" evidence="1">
    <location>
        <begin position="142"/>
        <end position="161"/>
    </location>
</feature>
<evidence type="ECO:0000313" key="3">
    <source>
        <dbReference type="Proteomes" id="UP001152747"/>
    </source>
</evidence>
<dbReference type="Proteomes" id="UP001152747">
    <property type="component" value="Unassembled WGS sequence"/>
</dbReference>
<feature type="region of interest" description="Disordered" evidence="1">
    <location>
        <begin position="387"/>
        <end position="429"/>
    </location>
</feature>
<sequence>MADDFFSFGDYDFPSLDDDSTFAHRSESVKIRDSGSSLSSVQEKTDDGKGDVISKSDVKGTKRDVKVDSEAETYQQKLENGTLIAQHASLNTSNDDSQNYGSQSHNHTSLGGNTEISANDYNITNSKALNESQFIDIVQNSDGTYSNKSSGQRNSDDNTYIGRNNLTAVGIRGTDGSEIFNEHKTSDDQVINAARATNYSNSAVKTSDGSIVNQRHLDDLQSVQNKTRRQESELAMVKLANGTSSTNSSNADQQTLERVAKRVGNHTFLKTKESDPTFVERNDTVDLAASNDIRLKVVNNSEYSGIDADGNIVISGSNNTQDGLLSEASASNSQDVLNQQGNKSLVIKVLSSSNRHDENLNETASNSNVVSKSDGTILVASHLTNKSGSYNGYRNENSSRFELNKDGENSNLNETSHHYSDNKNGTSSELLRSDMDLRDGRNYSSNENIISGRNNFNIHTDDNAKHIGKLNGEYTNSSSNNATNGESSDNFNSTILHGYKIDNGTLKEQVDVDRTARNNYTINNSTQNAESFAKNTNGSVVQNQYSANQHQDTSSNQLRDNTTYYSNQDGKIVRRSNVTDKLDEEINKNSGEKNVMKSRNGNVTSSRISGNELVDNSKKSHDVSSYNNYVDDNGRRVNENYDVHKNASQRDQYNKIIDKGFYENGKGKVITNHGAEMNKSAGFSETAENGNFNNASMNLNFTKIDNRNNSLDSERIRDFSEVQIGKNMVKTGSDVVNFNNKSNVNSVDLQNENSAGVFSQKNTNHSLNLDQTILKRSDVLQQNIGGIKSSRLNSTASGSLLGSNMTLRENLRVNADGSRKYTRDNQKENLDKNEERELLVEN</sequence>
<feature type="compositionally biased region" description="Polar residues" evidence="1">
    <location>
        <begin position="387"/>
        <end position="396"/>
    </location>
</feature>
<gene>
    <name evidence="2" type="ORF">CAMP_LOCUS6808</name>
</gene>
<protein>
    <submittedName>
        <fullName evidence="2">Uncharacterized protein</fullName>
    </submittedName>
</protein>
<feature type="compositionally biased region" description="Basic and acidic residues" evidence="1">
    <location>
        <begin position="43"/>
        <end position="64"/>
    </location>
</feature>